<organism evidence="2 3">
    <name type="scientific">Conexivisphaera calida</name>
    <dbReference type="NCBI Taxonomy" id="1874277"/>
    <lineage>
        <taxon>Archaea</taxon>
        <taxon>Nitrososphaerota</taxon>
        <taxon>Conexivisphaeria</taxon>
        <taxon>Conexivisphaerales</taxon>
        <taxon>Conexivisphaeraceae</taxon>
        <taxon>Conexivisphaera</taxon>
    </lineage>
</organism>
<gene>
    <name evidence="2" type="ORF">NAS2_1354</name>
</gene>
<feature type="domain" description="Integrase SSV1 C-terminal" evidence="1">
    <location>
        <begin position="231"/>
        <end position="404"/>
    </location>
</feature>
<dbReference type="InterPro" id="IPR031857">
    <property type="entry name" value="Integrase_SSV1_C"/>
</dbReference>
<dbReference type="Pfam" id="PF16795">
    <property type="entry name" value="Phage_integr_3"/>
    <property type="match status" value="1"/>
</dbReference>
<protein>
    <recommendedName>
        <fullName evidence="1">Integrase SSV1 C-terminal domain-containing protein</fullName>
    </recommendedName>
</protein>
<dbReference type="InterPro" id="IPR013762">
    <property type="entry name" value="Integrase-like_cat_sf"/>
</dbReference>
<dbReference type="GO" id="GO:0015074">
    <property type="term" value="P:DNA integration"/>
    <property type="evidence" value="ECO:0007669"/>
    <property type="project" value="InterPro"/>
</dbReference>
<sequence length="413" mass="47458">MHLGALSGDARRAILGAVASKLGDGAPGALGIPGEVLDGYMSGGSPPDDLVRRALDLLDEGEFVDAVGSVDALGALGIVDEYGHVDYSIVLQALALASRDEYLRRAILNFTAQNFREDLRRMLGIPYATVRLRWTDDFEEFLREGKRRKKVTTEGTLTYYRNLFTRYLEGKELTEELVDYVVGHRSKWLRNVFRHYVQYLYRRRAIGPDLYGWMMDVVPSRSYHMDVRPYQIREEDAIRTFDFLRANHRRYYLVYRIMLEGGVRLEHALRLLETFSPQEIVEVPGISVPIPRLFEGRGFARYYLGLVGSSTKPCMWIYLSPWTLEELRSTAPVRISRRVVTKYARAHDLLLPKMVRKLAWREMVQSMPREVARFVQSRLGELKVSEARYEDLLSEADSAFPGYLRALSRTGMP</sequence>
<dbReference type="AlphaFoldDB" id="A0A4P2VHR2"/>
<evidence type="ECO:0000313" key="2">
    <source>
        <dbReference type="EMBL" id="BBE42742.1"/>
    </source>
</evidence>
<name>A0A4P2VHR2_9ARCH</name>
<dbReference type="GeneID" id="55585169"/>
<dbReference type="KEGG" id="ccai:NAS2_1354"/>
<evidence type="ECO:0000313" key="3">
    <source>
        <dbReference type="Proteomes" id="UP000509448"/>
    </source>
</evidence>
<proteinExistence type="predicted"/>
<evidence type="ECO:0000259" key="1">
    <source>
        <dbReference type="Pfam" id="PF16795"/>
    </source>
</evidence>
<dbReference type="RefSeq" id="WP_232085478.1">
    <property type="nucleotide sequence ID" value="NZ_AP018732.1"/>
</dbReference>
<accession>A0A4P2VHR2</accession>
<dbReference type="EMBL" id="AP018732">
    <property type="protein sequence ID" value="BBE42742.1"/>
    <property type="molecule type" value="Genomic_DNA"/>
</dbReference>
<dbReference type="GO" id="GO:0003677">
    <property type="term" value="F:DNA binding"/>
    <property type="evidence" value="ECO:0007669"/>
    <property type="project" value="InterPro"/>
</dbReference>
<keyword evidence="3" id="KW-1185">Reference proteome</keyword>
<dbReference type="GO" id="GO:0006310">
    <property type="term" value="P:DNA recombination"/>
    <property type="evidence" value="ECO:0007669"/>
    <property type="project" value="InterPro"/>
</dbReference>
<dbReference type="Gene3D" id="1.10.443.10">
    <property type="entry name" value="Intergrase catalytic core"/>
    <property type="match status" value="1"/>
</dbReference>
<dbReference type="Proteomes" id="UP000509448">
    <property type="component" value="Chromosome"/>
</dbReference>
<reference evidence="2 3" key="1">
    <citation type="journal article" date="2019" name="ISME J.">
        <title>Isolation and characterization of a thermophilic sulfur- and iron-reducing thaumarchaeote from a terrestrial acidic hot spring.</title>
        <authorList>
            <person name="Kato S."/>
            <person name="Itoh T."/>
            <person name="Yuki M."/>
            <person name="Nagamori M."/>
            <person name="Ohnishi M."/>
            <person name="Uematsu K."/>
            <person name="Suzuki K."/>
            <person name="Takashina T."/>
            <person name="Ohkuma M."/>
        </authorList>
    </citation>
    <scope>NUCLEOTIDE SEQUENCE [LARGE SCALE GENOMIC DNA]</scope>
    <source>
        <strain evidence="2 3">NAS-02</strain>
    </source>
</reference>